<organism evidence="1 2">
    <name type="scientific">Cercophora scortea</name>
    <dbReference type="NCBI Taxonomy" id="314031"/>
    <lineage>
        <taxon>Eukaryota</taxon>
        <taxon>Fungi</taxon>
        <taxon>Dikarya</taxon>
        <taxon>Ascomycota</taxon>
        <taxon>Pezizomycotina</taxon>
        <taxon>Sordariomycetes</taxon>
        <taxon>Sordariomycetidae</taxon>
        <taxon>Sordariales</taxon>
        <taxon>Lasiosphaeriaceae</taxon>
        <taxon>Cercophora</taxon>
    </lineage>
</organism>
<gene>
    <name evidence="1" type="ORF">B0T19DRAFT_240298</name>
</gene>
<comment type="caution">
    <text evidence="1">The sequence shown here is derived from an EMBL/GenBank/DDBJ whole genome shotgun (WGS) entry which is preliminary data.</text>
</comment>
<proteinExistence type="predicted"/>
<dbReference type="EMBL" id="JAUEPO010000005">
    <property type="protein sequence ID" value="KAK3320419.1"/>
    <property type="molecule type" value="Genomic_DNA"/>
</dbReference>
<evidence type="ECO:0000313" key="1">
    <source>
        <dbReference type="EMBL" id="KAK3320419.1"/>
    </source>
</evidence>
<dbReference type="Proteomes" id="UP001286456">
    <property type="component" value="Unassembled WGS sequence"/>
</dbReference>
<keyword evidence="2" id="KW-1185">Reference proteome</keyword>
<name>A0AAE0M760_9PEZI</name>
<reference evidence="1" key="2">
    <citation type="submission" date="2023-06" db="EMBL/GenBank/DDBJ databases">
        <authorList>
            <consortium name="Lawrence Berkeley National Laboratory"/>
            <person name="Haridas S."/>
            <person name="Hensen N."/>
            <person name="Bonometti L."/>
            <person name="Westerberg I."/>
            <person name="Brannstrom I.O."/>
            <person name="Guillou S."/>
            <person name="Cros-Aarteil S."/>
            <person name="Calhoun S."/>
            <person name="Kuo A."/>
            <person name="Mondo S."/>
            <person name="Pangilinan J."/>
            <person name="Riley R."/>
            <person name="Labutti K."/>
            <person name="Andreopoulos B."/>
            <person name="Lipzen A."/>
            <person name="Chen C."/>
            <person name="Yanf M."/>
            <person name="Daum C."/>
            <person name="Ng V."/>
            <person name="Clum A."/>
            <person name="Steindorff A."/>
            <person name="Ohm R."/>
            <person name="Martin F."/>
            <person name="Silar P."/>
            <person name="Natvig D."/>
            <person name="Lalanne C."/>
            <person name="Gautier V."/>
            <person name="Ament-Velasquez S.L."/>
            <person name="Kruys A."/>
            <person name="Hutchinson M.I."/>
            <person name="Powell A.J."/>
            <person name="Barry K."/>
            <person name="Miller A.N."/>
            <person name="Grigoriev I.V."/>
            <person name="Debuchy R."/>
            <person name="Gladieux P."/>
            <person name="Thoren M.H."/>
            <person name="Johannesson H."/>
        </authorList>
    </citation>
    <scope>NUCLEOTIDE SEQUENCE</scope>
    <source>
        <strain evidence="1">SMH4131-1</strain>
    </source>
</reference>
<reference evidence="1" key="1">
    <citation type="journal article" date="2023" name="Mol. Phylogenet. Evol.">
        <title>Genome-scale phylogeny and comparative genomics of the fungal order Sordariales.</title>
        <authorList>
            <person name="Hensen N."/>
            <person name="Bonometti L."/>
            <person name="Westerberg I."/>
            <person name="Brannstrom I.O."/>
            <person name="Guillou S."/>
            <person name="Cros-Aarteil S."/>
            <person name="Calhoun S."/>
            <person name="Haridas S."/>
            <person name="Kuo A."/>
            <person name="Mondo S."/>
            <person name="Pangilinan J."/>
            <person name="Riley R."/>
            <person name="LaButti K."/>
            <person name="Andreopoulos B."/>
            <person name="Lipzen A."/>
            <person name="Chen C."/>
            <person name="Yan M."/>
            <person name="Daum C."/>
            <person name="Ng V."/>
            <person name="Clum A."/>
            <person name="Steindorff A."/>
            <person name="Ohm R.A."/>
            <person name="Martin F."/>
            <person name="Silar P."/>
            <person name="Natvig D.O."/>
            <person name="Lalanne C."/>
            <person name="Gautier V."/>
            <person name="Ament-Velasquez S.L."/>
            <person name="Kruys A."/>
            <person name="Hutchinson M.I."/>
            <person name="Powell A.J."/>
            <person name="Barry K."/>
            <person name="Miller A.N."/>
            <person name="Grigoriev I.V."/>
            <person name="Debuchy R."/>
            <person name="Gladieux P."/>
            <person name="Hiltunen Thoren M."/>
            <person name="Johannesson H."/>
        </authorList>
    </citation>
    <scope>NUCLEOTIDE SEQUENCE</scope>
    <source>
        <strain evidence="1">SMH4131-1</strain>
    </source>
</reference>
<evidence type="ECO:0000313" key="2">
    <source>
        <dbReference type="Proteomes" id="UP001286456"/>
    </source>
</evidence>
<dbReference type="AlphaFoldDB" id="A0AAE0M760"/>
<sequence>MGRKEKKKKSGRHYAIGFLVFSPPPSIFSLPTHLLPNSSVVHTDTSSRRPLAPLTVIWAADRQTDRGRHSWDTTTGVPSKPHPPSDASALLGEFQLWRFSSLFWLCRVMSPAVFARRGDVTDHRLNRPDRAQRPSSFSANAVVRRLLVACVRVVSCRSRVPRVYFLRRVGAMYVPQAPPGGREVRQRVCINPFILGSSSVPL</sequence>
<protein>
    <submittedName>
        <fullName evidence="1">Uncharacterized protein</fullName>
    </submittedName>
</protein>
<accession>A0AAE0M760</accession>